<name>A0A8C0WY62_CASCN</name>
<dbReference type="GO" id="GO:0000012">
    <property type="term" value="P:single strand break repair"/>
    <property type="evidence" value="ECO:0007669"/>
    <property type="project" value="InterPro"/>
</dbReference>
<dbReference type="PANTHER" id="PTHR11370">
    <property type="entry name" value="DNA-REPAIR PROTEIN XRCC1"/>
    <property type="match status" value="1"/>
</dbReference>
<dbReference type="InterPro" id="IPR008979">
    <property type="entry name" value="Galactose-bd-like_sf"/>
</dbReference>
<dbReference type="GO" id="GO:0005634">
    <property type="term" value="C:nucleus"/>
    <property type="evidence" value="ECO:0007669"/>
    <property type="project" value="InterPro"/>
</dbReference>
<evidence type="ECO:0000259" key="1">
    <source>
        <dbReference type="Pfam" id="PF01834"/>
    </source>
</evidence>
<protein>
    <recommendedName>
        <fullName evidence="1">DNA-repair protein Xrcc1 N-terminal domain-containing protein</fullName>
    </recommendedName>
</protein>
<dbReference type="Pfam" id="PF01834">
    <property type="entry name" value="XRCC1_N"/>
    <property type="match status" value="1"/>
</dbReference>
<feature type="domain" description="DNA-repair protein Xrcc1 N-terminal" evidence="1">
    <location>
        <begin position="1"/>
        <end position="86"/>
    </location>
</feature>
<organism evidence="2">
    <name type="scientific">Castor canadensis</name>
    <name type="common">American beaver</name>
    <dbReference type="NCBI Taxonomy" id="51338"/>
    <lineage>
        <taxon>Eukaryota</taxon>
        <taxon>Metazoa</taxon>
        <taxon>Chordata</taxon>
        <taxon>Craniata</taxon>
        <taxon>Vertebrata</taxon>
        <taxon>Euteleostomi</taxon>
        <taxon>Mammalia</taxon>
        <taxon>Eutheria</taxon>
        <taxon>Euarchontoglires</taxon>
        <taxon>Glires</taxon>
        <taxon>Rodentia</taxon>
        <taxon>Castorimorpha</taxon>
        <taxon>Castoridae</taxon>
        <taxon>Castor</taxon>
    </lineage>
</organism>
<dbReference type="Ensembl" id="ENSCCNT00000022722.1">
    <property type="protein sequence ID" value="ENSCCNP00000017447.1"/>
    <property type="gene ID" value="ENSCCNG00000016997.1"/>
</dbReference>
<dbReference type="SUPFAM" id="SSF49785">
    <property type="entry name" value="Galactose-binding domain-like"/>
    <property type="match status" value="1"/>
</dbReference>
<reference evidence="2" key="1">
    <citation type="submission" date="2023-09" db="UniProtKB">
        <authorList>
            <consortium name="Ensembl"/>
        </authorList>
    </citation>
    <scope>IDENTIFICATION</scope>
</reference>
<accession>A0A8C0WY62</accession>
<dbReference type="FunFam" id="2.60.120.260:FF:000025">
    <property type="entry name" value="DNA repair protein XRCC1 isoform X1"/>
    <property type="match status" value="1"/>
</dbReference>
<sequence>MPEIRLRHVVSCSSQDSTHCAENLLKADTYRKWRAAKAGEKTISVVLQLEKEEQIHSVDIGNDGSAFVEVLVGSSAGGTSEQDYEVSRTGLGVVCLYCLVCLFIGRLSFCHRS</sequence>
<dbReference type="InterPro" id="IPR002706">
    <property type="entry name" value="Xrcc1_N"/>
</dbReference>
<dbReference type="PANTHER" id="PTHR11370:SF5">
    <property type="entry name" value="DNA REPAIR PROTEIN XRCC1"/>
    <property type="match status" value="1"/>
</dbReference>
<dbReference type="GO" id="GO:0003684">
    <property type="term" value="F:damaged DNA binding"/>
    <property type="evidence" value="ECO:0007669"/>
    <property type="project" value="InterPro"/>
</dbReference>
<proteinExistence type="predicted"/>
<dbReference type="AlphaFoldDB" id="A0A8C0WY62"/>
<dbReference type="Gene3D" id="2.60.120.260">
    <property type="entry name" value="Galactose-binding domain-like"/>
    <property type="match status" value="1"/>
</dbReference>
<gene>
    <name evidence="2" type="primary">LOC109702249</name>
</gene>
<evidence type="ECO:0000313" key="2">
    <source>
        <dbReference type="Ensembl" id="ENSCCNP00000017447.1"/>
    </source>
</evidence>
<dbReference type="GO" id="GO:0006284">
    <property type="term" value="P:base-excision repair"/>
    <property type="evidence" value="ECO:0007669"/>
    <property type="project" value="TreeGrafter"/>
</dbReference>